<dbReference type="InterPro" id="IPR000620">
    <property type="entry name" value="EamA_dom"/>
</dbReference>
<reference evidence="9" key="1">
    <citation type="submission" date="2016-06" db="EMBL/GenBank/DDBJ databases">
        <title>Parallel loss of symbiosis genes in relatives of nitrogen-fixing non-legume Parasponia.</title>
        <authorList>
            <person name="Van Velzen R."/>
            <person name="Holmer R."/>
            <person name="Bu F."/>
            <person name="Rutten L."/>
            <person name="Van Zeijl A."/>
            <person name="Liu W."/>
            <person name="Santuari L."/>
            <person name="Cao Q."/>
            <person name="Sharma T."/>
            <person name="Shen D."/>
            <person name="Roswanjaya Y."/>
            <person name="Wardhani T."/>
            <person name="Kalhor M.S."/>
            <person name="Jansen J."/>
            <person name="Van den Hoogen J."/>
            <person name="Gungor B."/>
            <person name="Hartog M."/>
            <person name="Hontelez J."/>
            <person name="Verver J."/>
            <person name="Yang W.-C."/>
            <person name="Schijlen E."/>
            <person name="Repin R."/>
            <person name="Schilthuizen M."/>
            <person name="Schranz E."/>
            <person name="Heidstra R."/>
            <person name="Miyata K."/>
            <person name="Fedorova E."/>
            <person name="Kohlen W."/>
            <person name="Bisseling T."/>
            <person name="Smit S."/>
            <person name="Geurts R."/>
        </authorList>
    </citation>
    <scope>NUCLEOTIDE SEQUENCE [LARGE SCALE GENOMIC DNA]</scope>
    <source>
        <strain evidence="9">cv. RG33-2</strain>
    </source>
</reference>
<comment type="subcellular location">
    <subcellularLocation>
        <location evidence="1 6">Membrane</location>
        <topology evidence="1 6">Multi-pass membrane protein</topology>
    </subcellularLocation>
</comment>
<comment type="caution">
    <text evidence="6">Lacks conserved residue(s) required for the propagation of feature annotation.</text>
</comment>
<dbReference type="Pfam" id="PF00892">
    <property type="entry name" value="EamA"/>
    <property type="match status" value="1"/>
</dbReference>
<dbReference type="AlphaFoldDB" id="A0A2P5B7X8"/>
<feature type="non-terminal residue" evidence="8">
    <location>
        <position position="127"/>
    </location>
</feature>
<dbReference type="GO" id="GO:0022857">
    <property type="term" value="F:transmembrane transporter activity"/>
    <property type="evidence" value="ECO:0007669"/>
    <property type="project" value="InterPro"/>
</dbReference>
<feature type="transmembrane region" description="Helical" evidence="6">
    <location>
        <begin position="77"/>
        <end position="96"/>
    </location>
</feature>
<feature type="transmembrane region" description="Helical" evidence="6">
    <location>
        <begin position="102"/>
        <end position="126"/>
    </location>
</feature>
<evidence type="ECO:0000256" key="1">
    <source>
        <dbReference type="ARBA" id="ARBA00004141"/>
    </source>
</evidence>
<comment type="caution">
    <text evidence="8">The sequence shown here is derived from an EMBL/GenBank/DDBJ whole genome shotgun (WGS) entry which is preliminary data.</text>
</comment>
<dbReference type="GO" id="GO:0016020">
    <property type="term" value="C:membrane"/>
    <property type="evidence" value="ECO:0007669"/>
    <property type="project" value="UniProtKB-SubCell"/>
</dbReference>
<keyword evidence="3 6" id="KW-0812">Transmembrane</keyword>
<accession>A0A2P5B7X8</accession>
<feature type="domain" description="EamA" evidence="7">
    <location>
        <begin position="15"/>
        <end position="125"/>
    </location>
</feature>
<evidence type="ECO:0000256" key="3">
    <source>
        <dbReference type="ARBA" id="ARBA00022692"/>
    </source>
</evidence>
<organism evidence="8 9">
    <name type="scientific">Trema orientale</name>
    <name type="common">Charcoal tree</name>
    <name type="synonym">Celtis orientalis</name>
    <dbReference type="NCBI Taxonomy" id="63057"/>
    <lineage>
        <taxon>Eukaryota</taxon>
        <taxon>Viridiplantae</taxon>
        <taxon>Streptophyta</taxon>
        <taxon>Embryophyta</taxon>
        <taxon>Tracheophyta</taxon>
        <taxon>Spermatophyta</taxon>
        <taxon>Magnoliopsida</taxon>
        <taxon>eudicotyledons</taxon>
        <taxon>Gunneridae</taxon>
        <taxon>Pentapetalae</taxon>
        <taxon>rosids</taxon>
        <taxon>fabids</taxon>
        <taxon>Rosales</taxon>
        <taxon>Cannabaceae</taxon>
        <taxon>Trema</taxon>
    </lineage>
</organism>
<feature type="transmembrane region" description="Helical" evidence="6">
    <location>
        <begin position="45"/>
        <end position="65"/>
    </location>
</feature>
<dbReference type="InterPro" id="IPR037185">
    <property type="entry name" value="EmrE-like"/>
</dbReference>
<dbReference type="Proteomes" id="UP000237000">
    <property type="component" value="Unassembled WGS sequence"/>
</dbReference>
<dbReference type="EMBL" id="JXTC01000584">
    <property type="protein sequence ID" value="PON44892.1"/>
    <property type="molecule type" value="Genomic_DNA"/>
</dbReference>
<evidence type="ECO:0000256" key="6">
    <source>
        <dbReference type="RuleBase" id="RU363077"/>
    </source>
</evidence>
<dbReference type="SUPFAM" id="SSF103481">
    <property type="entry name" value="Multidrug resistance efflux transporter EmrE"/>
    <property type="match status" value="1"/>
</dbReference>
<evidence type="ECO:0000256" key="2">
    <source>
        <dbReference type="ARBA" id="ARBA00007635"/>
    </source>
</evidence>
<gene>
    <name evidence="8" type="ORF">TorRG33x02_329970</name>
</gene>
<evidence type="ECO:0000256" key="4">
    <source>
        <dbReference type="ARBA" id="ARBA00022989"/>
    </source>
</evidence>
<dbReference type="InParanoid" id="A0A2P5B7X8"/>
<dbReference type="OrthoDB" id="1728340at2759"/>
<evidence type="ECO:0000256" key="5">
    <source>
        <dbReference type="ARBA" id="ARBA00023136"/>
    </source>
</evidence>
<keyword evidence="4 6" id="KW-1133">Transmembrane helix</keyword>
<comment type="similarity">
    <text evidence="2 6">Belongs to the drug/metabolite transporter (DMT) superfamily. Plant drug/metabolite exporter (P-DME) (TC 2.A.7.4) family.</text>
</comment>
<name>A0A2P5B7X8_TREOI</name>
<evidence type="ECO:0000313" key="8">
    <source>
        <dbReference type="EMBL" id="PON44892.1"/>
    </source>
</evidence>
<evidence type="ECO:0000259" key="7">
    <source>
        <dbReference type="Pfam" id="PF00892"/>
    </source>
</evidence>
<sequence length="127" mass="14265">MGKHQICETLHELKPALLMMVVQVAFAGVNVFYKLAVNDGMNMKIIVAYRFIFATAFIFPLAFFIERRSRPKLTWMILFQAFLCGLFGGSLAQNLYIESLNLTSATFASAMSNLVPAITFILAISFR</sequence>
<proteinExistence type="inferred from homology"/>
<dbReference type="PANTHER" id="PTHR31218">
    <property type="entry name" value="WAT1-RELATED PROTEIN"/>
    <property type="match status" value="1"/>
</dbReference>
<feature type="transmembrane region" description="Helical" evidence="6">
    <location>
        <begin position="16"/>
        <end position="33"/>
    </location>
</feature>
<protein>
    <recommendedName>
        <fullName evidence="6">WAT1-related protein</fullName>
    </recommendedName>
</protein>
<evidence type="ECO:0000313" key="9">
    <source>
        <dbReference type="Proteomes" id="UP000237000"/>
    </source>
</evidence>
<keyword evidence="9" id="KW-1185">Reference proteome</keyword>
<keyword evidence="5 6" id="KW-0472">Membrane</keyword>
<dbReference type="InterPro" id="IPR030184">
    <property type="entry name" value="WAT1-related"/>
</dbReference>